<organism evidence="8 9">
    <name type="scientific">Dermacoccus profundi</name>
    <dbReference type="NCBI Taxonomy" id="322602"/>
    <lineage>
        <taxon>Bacteria</taxon>
        <taxon>Bacillati</taxon>
        <taxon>Actinomycetota</taxon>
        <taxon>Actinomycetes</taxon>
        <taxon>Micrococcales</taxon>
        <taxon>Dermacoccaceae</taxon>
        <taxon>Dermacoccus</taxon>
    </lineage>
</organism>
<evidence type="ECO:0000256" key="1">
    <source>
        <dbReference type="ARBA" id="ARBA00009437"/>
    </source>
</evidence>
<dbReference type="InterPro" id="IPR000847">
    <property type="entry name" value="LysR_HTH_N"/>
</dbReference>
<protein>
    <submittedName>
        <fullName evidence="8">LysR family transcriptional regulator ArgP</fullName>
    </submittedName>
</protein>
<keyword evidence="3" id="KW-0238">DNA-binding</keyword>
<evidence type="ECO:0000256" key="6">
    <source>
        <dbReference type="SAM" id="MobiDB-lite"/>
    </source>
</evidence>
<dbReference type="InterPro" id="IPR050176">
    <property type="entry name" value="LTTR"/>
</dbReference>
<comment type="similarity">
    <text evidence="1">Belongs to the LysR transcriptional regulatory family.</text>
</comment>
<evidence type="ECO:0000256" key="3">
    <source>
        <dbReference type="ARBA" id="ARBA00023125"/>
    </source>
</evidence>
<evidence type="ECO:0000313" key="9">
    <source>
        <dbReference type="Proteomes" id="UP001500350"/>
    </source>
</evidence>
<dbReference type="InterPro" id="IPR017685">
    <property type="entry name" value="ArgP"/>
</dbReference>
<evidence type="ECO:0000256" key="2">
    <source>
        <dbReference type="ARBA" id="ARBA00023015"/>
    </source>
</evidence>
<evidence type="ECO:0000256" key="5">
    <source>
        <dbReference type="ARBA" id="ARBA00023163"/>
    </source>
</evidence>
<evidence type="ECO:0000259" key="7">
    <source>
        <dbReference type="PROSITE" id="PS50931"/>
    </source>
</evidence>
<comment type="caution">
    <text evidence="8">The sequence shown here is derived from an EMBL/GenBank/DDBJ whole genome shotgun (WGS) entry which is preliminary data.</text>
</comment>
<dbReference type="Proteomes" id="UP001500350">
    <property type="component" value="Unassembled WGS sequence"/>
</dbReference>
<dbReference type="SUPFAM" id="SSF53850">
    <property type="entry name" value="Periplasmic binding protein-like II"/>
    <property type="match status" value="1"/>
</dbReference>
<accession>A0ABN2DGU0</accession>
<dbReference type="Gene3D" id="3.40.190.290">
    <property type="match status" value="1"/>
</dbReference>
<dbReference type="Pfam" id="PF00126">
    <property type="entry name" value="HTH_1"/>
    <property type="match status" value="1"/>
</dbReference>
<keyword evidence="2" id="KW-0805">Transcription regulation</keyword>
<keyword evidence="4" id="KW-0010">Activator</keyword>
<dbReference type="InterPro" id="IPR036390">
    <property type="entry name" value="WH_DNA-bd_sf"/>
</dbReference>
<keyword evidence="5" id="KW-0804">Transcription</keyword>
<dbReference type="PANTHER" id="PTHR30579">
    <property type="entry name" value="TRANSCRIPTIONAL REGULATOR"/>
    <property type="match status" value="1"/>
</dbReference>
<sequence>MLTQQALAQDEGVLGADGDDEAEAREEAGEQVRHGSSVGIAPSVEQFMFLQIPKQCFIYGGAMRVRDDHFKALVACVDEGTFDGAAAALRITPSAVSQRVKALEQELGQIVLVRSVPVRPTPVGEIVLRTGRQRALLDAELVRALGGGGSQRGVSAPVVDLPVAVNADSLATWFVEVLETVGEWGDARLRVFVEDQDHSAQLLRDGSVIGAVTASDVAVQGCSVQELGVMRYVARVRRSQWEACGRSLERVPTVRFNDRDDLQRGVLRRRGLGEPPLEHVVPSAEGFSAAVRAGLGWGMIPEGLEGPAGRGGGRDELIPVPGVEPLDVPLYWQCWRLDAPSLARLSDEVTSAAHALR</sequence>
<keyword evidence="9" id="KW-1185">Reference proteome</keyword>
<feature type="domain" description="HTH lysR-type" evidence="7">
    <location>
        <begin position="68"/>
        <end position="121"/>
    </location>
</feature>
<gene>
    <name evidence="8" type="ORF">GCM10009763_23870</name>
</gene>
<dbReference type="NCBIfam" id="TIGR03298">
    <property type="entry name" value="argP"/>
    <property type="match status" value="1"/>
</dbReference>
<dbReference type="PANTHER" id="PTHR30579:SF2">
    <property type="entry name" value="HTH-TYPE TRANSCRIPTIONAL REGULATOR ARGP"/>
    <property type="match status" value="1"/>
</dbReference>
<dbReference type="PROSITE" id="PS50931">
    <property type="entry name" value="HTH_LYSR"/>
    <property type="match status" value="1"/>
</dbReference>
<proteinExistence type="inferred from homology"/>
<evidence type="ECO:0000256" key="4">
    <source>
        <dbReference type="ARBA" id="ARBA00023159"/>
    </source>
</evidence>
<dbReference type="SUPFAM" id="SSF46785">
    <property type="entry name" value="Winged helix' DNA-binding domain"/>
    <property type="match status" value="1"/>
</dbReference>
<dbReference type="NCBIfam" id="NF002964">
    <property type="entry name" value="PRK03635.1"/>
    <property type="match status" value="1"/>
</dbReference>
<dbReference type="Gene3D" id="1.10.10.10">
    <property type="entry name" value="Winged helix-like DNA-binding domain superfamily/Winged helix DNA-binding domain"/>
    <property type="match status" value="1"/>
</dbReference>
<evidence type="ECO:0000313" key="8">
    <source>
        <dbReference type="EMBL" id="GAA1575824.1"/>
    </source>
</evidence>
<dbReference type="InterPro" id="IPR036388">
    <property type="entry name" value="WH-like_DNA-bd_sf"/>
</dbReference>
<reference evidence="8 9" key="1">
    <citation type="journal article" date="2019" name="Int. J. Syst. Evol. Microbiol.">
        <title>The Global Catalogue of Microorganisms (GCM) 10K type strain sequencing project: providing services to taxonomists for standard genome sequencing and annotation.</title>
        <authorList>
            <consortium name="The Broad Institute Genomics Platform"/>
            <consortium name="The Broad Institute Genome Sequencing Center for Infectious Disease"/>
            <person name="Wu L."/>
            <person name="Ma J."/>
        </authorList>
    </citation>
    <scope>NUCLEOTIDE SEQUENCE [LARGE SCALE GENOMIC DNA]</scope>
    <source>
        <strain evidence="8 9">JCM 14589</strain>
    </source>
</reference>
<dbReference type="EMBL" id="BAAANW010000030">
    <property type="protein sequence ID" value="GAA1575824.1"/>
    <property type="molecule type" value="Genomic_DNA"/>
</dbReference>
<name>A0ABN2DGU0_9MICO</name>
<feature type="region of interest" description="Disordered" evidence="6">
    <location>
        <begin position="1"/>
        <end position="35"/>
    </location>
</feature>